<sequence>MKIENKGKVLLVLAGIFLLMFFLNALMPIHRDDYDYSMIWMTTEHLGSLQDVFTSAYRHYFLHGGRMMTVFGLDLFLYMGKLWFDIANALFFTALVVLIYFHACRRASFENGAGLLAVAGVLSWLSFPHFGEVAIWKSGSTVYLWSAVPVLLFLLPYNLSLAESMKKSSVLLAVGMFLLGIVAGWSVENFAVTAVLVSAGCTFYSFRRGEMKPWMAAGVLGAVLGFLGLLLAPGNFVRYDQQDHGILRHFSNQLAGNGEMILYLLPAILLALIAWRFLQREVLRGKGISFVAELPRRGWKRFLLPGFTVLILVSYFTNSFVARAIHDALLAAVLTPLHYTDAKTLLHWSNLMKGFEEVAVYWLMVFLFYGRVKEKCGLTPLNIRLLKKNAKPSEVLQRFPAVRYSAAVVLLAFFNNFVMIAAPTFPVRATFGSVALILAAICALLVIPEVQQGMKKTEAGRMLRNGAAVLGIFTFAAASVIMYKVYQADALRVQWAKEAAAAGQEVVTFPAYGDDFNRALRHVYYEDYDNNVTKVGFCKYYGLKDVLVDKK</sequence>
<dbReference type="STRING" id="1123243.SAMN02745190_01598"/>
<feature type="transmembrane region" description="Helical" evidence="1">
    <location>
        <begin position="142"/>
        <end position="161"/>
    </location>
</feature>
<evidence type="ECO:0000256" key="1">
    <source>
        <dbReference type="SAM" id="Phobius"/>
    </source>
</evidence>
<keyword evidence="3" id="KW-1185">Reference proteome</keyword>
<feature type="transmembrane region" description="Helical" evidence="1">
    <location>
        <begin position="82"/>
        <end position="101"/>
    </location>
</feature>
<keyword evidence="1" id="KW-0472">Membrane</keyword>
<dbReference type="InterPro" id="IPR045691">
    <property type="entry name" value="DUF6056"/>
</dbReference>
<dbReference type="EMBL" id="FQUG01000005">
    <property type="protein sequence ID" value="SHE96602.1"/>
    <property type="molecule type" value="Genomic_DNA"/>
</dbReference>
<protein>
    <recommendedName>
        <fullName evidence="4">Glucosyl transferase GtrII</fullName>
    </recommendedName>
</protein>
<name>A0A1M4XTN7_9FIRM</name>
<feature type="transmembrane region" description="Helical" evidence="1">
    <location>
        <begin position="168"/>
        <end position="184"/>
    </location>
</feature>
<feature type="transmembrane region" description="Helical" evidence="1">
    <location>
        <begin position="428"/>
        <end position="447"/>
    </location>
</feature>
<feature type="transmembrane region" description="Helical" evidence="1">
    <location>
        <begin position="401"/>
        <end position="422"/>
    </location>
</feature>
<feature type="transmembrane region" description="Helical" evidence="1">
    <location>
        <begin position="467"/>
        <end position="486"/>
    </location>
</feature>
<dbReference type="Pfam" id="PF19528">
    <property type="entry name" value="DUF6056"/>
    <property type="match status" value="1"/>
</dbReference>
<feature type="transmembrane region" description="Helical" evidence="1">
    <location>
        <begin position="113"/>
        <end position="130"/>
    </location>
</feature>
<accession>A0A1M4XTN7</accession>
<feature type="transmembrane region" description="Helical" evidence="1">
    <location>
        <begin position="213"/>
        <end position="232"/>
    </location>
</feature>
<evidence type="ECO:0000313" key="2">
    <source>
        <dbReference type="EMBL" id="SHE96602.1"/>
    </source>
</evidence>
<evidence type="ECO:0000313" key="3">
    <source>
        <dbReference type="Proteomes" id="UP000184404"/>
    </source>
</evidence>
<dbReference type="AlphaFoldDB" id="A0A1M4XTN7"/>
<keyword evidence="1" id="KW-1133">Transmembrane helix</keyword>
<keyword evidence="1" id="KW-0812">Transmembrane</keyword>
<feature type="transmembrane region" description="Helical" evidence="1">
    <location>
        <begin position="260"/>
        <end position="278"/>
    </location>
</feature>
<reference evidence="2 3" key="1">
    <citation type="submission" date="2016-11" db="EMBL/GenBank/DDBJ databases">
        <authorList>
            <person name="Jaros S."/>
            <person name="Januszkiewicz K."/>
            <person name="Wedrychowicz H."/>
        </authorList>
    </citation>
    <scope>NUCLEOTIDE SEQUENCE [LARGE SCALE GENOMIC DNA]</scope>
    <source>
        <strain evidence="2 3">DSM 10502</strain>
    </source>
</reference>
<feature type="transmembrane region" description="Helical" evidence="1">
    <location>
        <begin position="190"/>
        <end position="206"/>
    </location>
</feature>
<dbReference type="Proteomes" id="UP000184404">
    <property type="component" value="Unassembled WGS sequence"/>
</dbReference>
<dbReference type="RefSeq" id="WP_072935684.1">
    <property type="nucleotide sequence ID" value="NZ_FQUG01000005.1"/>
</dbReference>
<proteinExistence type="predicted"/>
<gene>
    <name evidence="2" type="ORF">SAMN02745190_01598</name>
</gene>
<evidence type="ECO:0008006" key="4">
    <source>
        <dbReference type="Google" id="ProtNLM"/>
    </source>
</evidence>
<dbReference type="OrthoDB" id="1661582at2"/>
<feature type="transmembrane region" description="Helical" evidence="1">
    <location>
        <begin position="302"/>
        <end position="325"/>
    </location>
</feature>
<organism evidence="2 3">
    <name type="scientific">Schwartzia succinivorans DSM 10502</name>
    <dbReference type="NCBI Taxonomy" id="1123243"/>
    <lineage>
        <taxon>Bacteria</taxon>
        <taxon>Bacillati</taxon>
        <taxon>Bacillota</taxon>
        <taxon>Negativicutes</taxon>
        <taxon>Selenomonadales</taxon>
        <taxon>Selenomonadaceae</taxon>
        <taxon>Schwartzia</taxon>
    </lineage>
</organism>
<feature type="transmembrane region" description="Helical" evidence="1">
    <location>
        <begin position="9"/>
        <end position="29"/>
    </location>
</feature>